<dbReference type="CDD" id="cd06259">
    <property type="entry name" value="YdcF-like"/>
    <property type="match status" value="1"/>
</dbReference>
<proteinExistence type="predicted"/>
<evidence type="ECO:0000313" key="10">
    <source>
        <dbReference type="Proteomes" id="UP000642920"/>
    </source>
</evidence>
<organism evidence="9 10">
    <name type="scientific">Marivirga atlantica</name>
    <dbReference type="NCBI Taxonomy" id="1548457"/>
    <lineage>
        <taxon>Bacteria</taxon>
        <taxon>Pseudomonadati</taxon>
        <taxon>Bacteroidota</taxon>
        <taxon>Cytophagia</taxon>
        <taxon>Cytophagales</taxon>
        <taxon>Marivirgaceae</taxon>
        <taxon>Marivirga</taxon>
    </lineage>
</organism>
<keyword evidence="10" id="KW-1185">Reference proteome</keyword>
<evidence type="ECO:0000256" key="2">
    <source>
        <dbReference type="ARBA" id="ARBA00022475"/>
    </source>
</evidence>
<keyword evidence="2" id="KW-1003">Cell membrane</keyword>
<dbReference type="EMBL" id="JAERQG010000002">
    <property type="protein sequence ID" value="MBL0765797.1"/>
    <property type="molecule type" value="Genomic_DNA"/>
</dbReference>
<accession>A0A937DF25</accession>
<keyword evidence="5" id="KW-1133">Transmembrane helix</keyword>
<dbReference type="PANTHER" id="PTHR30336:SF0">
    <property type="entry name" value="PROTEIN SANA"/>
    <property type="match status" value="1"/>
</dbReference>
<dbReference type="Proteomes" id="UP000642920">
    <property type="component" value="Unassembled WGS sequence"/>
</dbReference>
<gene>
    <name evidence="9" type="ORF">JKP34_11085</name>
</gene>
<keyword evidence="4" id="KW-0812">Transmembrane</keyword>
<evidence type="ECO:0000256" key="4">
    <source>
        <dbReference type="ARBA" id="ARBA00022692"/>
    </source>
</evidence>
<evidence type="ECO:0000256" key="5">
    <source>
        <dbReference type="ARBA" id="ARBA00022989"/>
    </source>
</evidence>
<sequence length="207" mass="23465">MIKFIIRSTLVLLISAIVFTVFANVLIISQTKSQLYYKISEVPNKKIALVLGTSKRTVKGESNSFFSHRMEAAAKLYEQHKVQKLLLSGDNRTKYYNEPADMKKSLVALGVPESAIEIDTAGYRTFESISRCAEVFNEKDIVIITQEFHAYRALYISQFFNLEAVAFCAEEVPVYASSKVNIREFFARPKALLDVYLPNESIKTLSL</sequence>
<evidence type="ECO:0000313" key="9">
    <source>
        <dbReference type="EMBL" id="MBL0765797.1"/>
    </source>
</evidence>
<feature type="domain" description="DUF218" evidence="8">
    <location>
        <begin position="48"/>
        <end position="169"/>
    </location>
</feature>
<evidence type="ECO:0000256" key="7">
    <source>
        <dbReference type="ARBA" id="ARBA00037355"/>
    </source>
</evidence>
<comment type="function">
    <text evidence="7">Participates in the barrier function of the cell envelope.</text>
</comment>
<dbReference type="RefSeq" id="WP_201921097.1">
    <property type="nucleotide sequence ID" value="NZ_JAERQG010000002.1"/>
</dbReference>
<dbReference type="InterPro" id="IPR003848">
    <property type="entry name" value="DUF218"/>
</dbReference>
<dbReference type="AlphaFoldDB" id="A0A937DF25"/>
<evidence type="ECO:0000259" key="8">
    <source>
        <dbReference type="Pfam" id="PF02698"/>
    </source>
</evidence>
<evidence type="ECO:0000256" key="6">
    <source>
        <dbReference type="ARBA" id="ARBA00023136"/>
    </source>
</evidence>
<comment type="subcellular location">
    <subcellularLocation>
        <location evidence="1">Cell inner membrane</location>
        <topology evidence="1">Single-pass membrane protein</topology>
    </subcellularLocation>
</comment>
<dbReference type="GO" id="GO:0005886">
    <property type="term" value="C:plasma membrane"/>
    <property type="evidence" value="ECO:0007669"/>
    <property type="project" value="UniProtKB-SubCell"/>
</dbReference>
<keyword evidence="6" id="KW-0472">Membrane</keyword>
<name>A0A937DF25_9BACT</name>
<evidence type="ECO:0000256" key="1">
    <source>
        <dbReference type="ARBA" id="ARBA00004377"/>
    </source>
</evidence>
<reference evidence="9" key="1">
    <citation type="submission" date="2021-01" db="EMBL/GenBank/DDBJ databases">
        <title>Marivirga sp. nov., isolated from intertidal surface sediments.</title>
        <authorList>
            <person name="Zhang M."/>
        </authorList>
    </citation>
    <scope>NUCLEOTIDE SEQUENCE</scope>
    <source>
        <strain evidence="9">SM1354</strain>
    </source>
</reference>
<dbReference type="Pfam" id="PF02698">
    <property type="entry name" value="DUF218"/>
    <property type="match status" value="1"/>
</dbReference>
<dbReference type="InterPro" id="IPR051599">
    <property type="entry name" value="Cell_Envelope_Assoc"/>
</dbReference>
<comment type="caution">
    <text evidence="9">The sequence shown here is derived from an EMBL/GenBank/DDBJ whole genome shotgun (WGS) entry which is preliminary data.</text>
</comment>
<evidence type="ECO:0000256" key="3">
    <source>
        <dbReference type="ARBA" id="ARBA00022519"/>
    </source>
</evidence>
<dbReference type="PANTHER" id="PTHR30336">
    <property type="entry name" value="INNER MEMBRANE PROTEIN, PROBABLE PERMEASE"/>
    <property type="match status" value="1"/>
</dbReference>
<protein>
    <submittedName>
        <fullName evidence="9">YdcF family protein</fullName>
    </submittedName>
</protein>
<keyword evidence="3" id="KW-0997">Cell inner membrane</keyword>